<protein>
    <recommendedName>
        <fullName evidence="1">Aminotransferase-like plant mobile domain-containing protein</fullName>
    </recommendedName>
</protein>
<dbReference type="InterPro" id="IPR019557">
    <property type="entry name" value="AminoTfrase-like_pln_mobile"/>
</dbReference>
<dbReference type="PANTHER" id="PTHR46033">
    <property type="entry name" value="PROTEIN MAIN-LIKE 2"/>
    <property type="match status" value="1"/>
</dbReference>
<dbReference type="Proteomes" id="UP001358586">
    <property type="component" value="Chromosome 10"/>
</dbReference>
<accession>A0ABR0NH33</accession>
<dbReference type="InterPro" id="IPR044824">
    <property type="entry name" value="MAIN-like"/>
</dbReference>
<dbReference type="Pfam" id="PF10536">
    <property type="entry name" value="PMD"/>
    <property type="match status" value="1"/>
</dbReference>
<keyword evidence="3" id="KW-1185">Reference proteome</keyword>
<sequence>MLLPLACPHSVNPLTPSAAACCCMLLNSTCCLKETSQGPYRILKGRVNSVGFLPDERLMSYLELARFGSMALIQTFDLRYDLIYALVERWHPEAHTFHLTCEECTITLEDVALQLGLTIDGNAVTGISSISKSAALCYELLGHSPSEGKFSNLMFSWLMANLEYLLSTANEWEVM</sequence>
<evidence type="ECO:0000313" key="3">
    <source>
        <dbReference type="Proteomes" id="UP001358586"/>
    </source>
</evidence>
<reference evidence="2 3" key="1">
    <citation type="submission" date="2023-03" db="EMBL/GenBank/DDBJ databases">
        <title>WGS of Gossypium arboreum.</title>
        <authorList>
            <person name="Yu D."/>
        </authorList>
    </citation>
    <scope>NUCLEOTIDE SEQUENCE [LARGE SCALE GENOMIC DNA]</scope>
    <source>
        <tissue evidence="2">Leaf</tissue>
    </source>
</reference>
<proteinExistence type="predicted"/>
<organism evidence="2 3">
    <name type="scientific">Gossypium arboreum</name>
    <name type="common">Tree cotton</name>
    <name type="synonym">Gossypium nanking</name>
    <dbReference type="NCBI Taxonomy" id="29729"/>
    <lineage>
        <taxon>Eukaryota</taxon>
        <taxon>Viridiplantae</taxon>
        <taxon>Streptophyta</taxon>
        <taxon>Embryophyta</taxon>
        <taxon>Tracheophyta</taxon>
        <taxon>Spermatophyta</taxon>
        <taxon>Magnoliopsida</taxon>
        <taxon>eudicotyledons</taxon>
        <taxon>Gunneridae</taxon>
        <taxon>Pentapetalae</taxon>
        <taxon>rosids</taxon>
        <taxon>malvids</taxon>
        <taxon>Malvales</taxon>
        <taxon>Malvaceae</taxon>
        <taxon>Malvoideae</taxon>
        <taxon>Gossypium</taxon>
    </lineage>
</organism>
<evidence type="ECO:0000313" key="2">
    <source>
        <dbReference type="EMBL" id="KAK5794129.1"/>
    </source>
</evidence>
<comment type="caution">
    <text evidence="2">The sequence shown here is derived from an EMBL/GenBank/DDBJ whole genome shotgun (WGS) entry which is preliminary data.</text>
</comment>
<name>A0ABR0NH33_GOSAR</name>
<evidence type="ECO:0000259" key="1">
    <source>
        <dbReference type="Pfam" id="PF10536"/>
    </source>
</evidence>
<feature type="domain" description="Aminotransferase-like plant mobile" evidence="1">
    <location>
        <begin position="70"/>
        <end position="162"/>
    </location>
</feature>
<dbReference type="EMBL" id="JARKNE010000010">
    <property type="protein sequence ID" value="KAK5794129.1"/>
    <property type="molecule type" value="Genomic_DNA"/>
</dbReference>
<dbReference type="PANTHER" id="PTHR46033:SF8">
    <property type="entry name" value="PROTEIN MAINTENANCE OF MERISTEMS-LIKE"/>
    <property type="match status" value="1"/>
</dbReference>
<gene>
    <name evidence="2" type="ORF">PVK06_035334</name>
</gene>